<evidence type="ECO:0000256" key="4">
    <source>
        <dbReference type="ARBA" id="ARBA00022982"/>
    </source>
</evidence>
<feature type="transmembrane region" description="Helical" evidence="7">
    <location>
        <begin position="288"/>
        <end position="306"/>
    </location>
</feature>
<keyword evidence="11" id="KW-1185">Reference proteome</keyword>
<feature type="domain" description="Cytochrome b561" evidence="9">
    <location>
        <begin position="183"/>
        <end position="384"/>
    </location>
</feature>
<dbReference type="PROSITE" id="PS50939">
    <property type="entry name" value="CYTOCHROME_B561"/>
    <property type="match status" value="1"/>
</dbReference>
<dbReference type="Proteomes" id="UP000326565">
    <property type="component" value="Unassembled WGS sequence"/>
</dbReference>
<dbReference type="OrthoDB" id="19261at2759"/>
<dbReference type="AlphaFoldDB" id="A0A5N5XHE7"/>
<evidence type="ECO:0000256" key="7">
    <source>
        <dbReference type="SAM" id="Phobius"/>
    </source>
</evidence>
<dbReference type="Gene3D" id="1.20.120.1770">
    <property type="match status" value="1"/>
</dbReference>
<dbReference type="SMART" id="SM00665">
    <property type="entry name" value="B561"/>
    <property type="match status" value="1"/>
</dbReference>
<evidence type="ECO:0000256" key="6">
    <source>
        <dbReference type="ARBA" id="ARBA00023136"/>
    </source>
</evidence>
<organism evidence="10 11">
    <name type="scientific">Aspergillus leporis</name>
    <dbReference type="NCBI Taxonomy" id="41062"/>
    <lineage>
        <taxon>Eukaryota</taxon>
        <taxon>Fungi</taxon>
        <taxon>Dikarya</taxon>
        <taxon>Ascomycota</taxon>
        <taxon>Pezizomycotina</taxon>
        <taxon>Eurotiomycetes</taxon>
        <taxon>Eurotiomycetidae</taxon>
        <taxon>Eurotiales</taxon>
        <taxon>Aspergillaceae</taxon>
        <taxon>Aspergillus</taxon>
        <taxon>Aspergillus subgen. Circumdati</taxon>
    </lineage>
</organism>
<feature type="chain" id="PRO_5025053339" description="Cytochrome b561 domain-containing protein" evidence="8">
    <location>
        <begin position="23"/>
        <end position="399"/>
    </location>
</feature>
<evidence type="ECO:0000313" key="10">
    <source>
        <dbReference type="EMBL" id="KAB8079665.1"/>
    </source>
</evidence>
<accession>A0A5N5XHE7</accession>
<feature type="transmembrane region" description="Helical" evidence="7">
    <location>
        <begin position="326"/>
        <end position="346"/>
    </location>
</feature>
<dbReference type="InterPro" id="IPR006593">
    <property type="entry name" value="Cyt_b561/ferric_Rdtase_TM"/>
</dbReference>
<evidence type="ECO:0000259" key="9">
    <source>
        <dbReference type="PROSITE" id="PS50939"/>
    </source>
</evidence>
<evidence type="ECO:0000256" key="8">
    <source>
        <dbReference type="SAM" id="SignalP"/>
    </source>
</evidence>
<feature type="signal peptide" evidence="8">
    <location>
        <begin position="1"/>
        <end position="22"/>
    </location>
</feature>
<evidence type="ECO:0000313" key="11">
    <source>
        <dbReference type="Proteomes" id="UP000326565"/>
    </source>
</evidence>
<dbReference type="EMBL" id="ML732149">
    <property type="protein sequence ID" value="KAB8079665.1"/>
    <property type="molecule type" value="Genomic_DNA"/>
</dbReference>
<dbReference type="Gene3D" id="2.60.40.1210">
    <property type="entry name" value="Cellobiose dehydrogenase, cytochrome domain"/>
    <property type="match status" value="1"/>
</dbReference>
<keyword evidence="6 7" id="KW-0472">Membrane</keyword>
<name>A0A5N5XHE7_9EURO</name>
<dbReference type="Pfam" id="PF16010">
    <property type="entry name" value="CDH-cyt"/>
    <property type="match status" value="1"/>
</dbReference>
<keyword evidence="8" id="KW-0732">Signal</keyword>
<reference evidence="10 11" key="1">
    <citation type="submission" date="2019-04" db="EMBL/GenBank/DDBJ databases">
        <title>Friends and foes A comparative genomics study of 23 Aspergillus species from section Flavi.</title>
        <authorList>
            <consortium name="DOE Joint Genome Institute"/>
            <person name="Kjaerbolling I."/>
            <person name="Vesth T."/>
            <person name="Frisvad J.C."/>
            <person name="Nybo J.L."/>
            <person name="Theobald S."/>
            <person name="Kildgaard S."/>
            <person name="Isbrandt T."/>
            <person name="Kuo A."/>
            <person name="Sato A."/>
            <person name="Lyhne E.K."/>
            <person name="Kogle M.E."/>
            <person name="Wiebenga A."/>
            <person name="Kun R.S."/>
            <person name="Lubbers R.J."/>
            <person name="Makela M.R."/>
            <person name="Barry K."/>
            <person name="Chovatia M."/>
            <person name="Clum A."/>
            <person name="Daum C."/>
            <person name="Haridas S."/>
            <person name="He G."/>
            <person name="LaButti K."/>
            <person name="Lipzen A."/>
            <person name="Mondo S."/>
            <person name="Riley R."/>
            <person name="Salamov A."/>
            <person name="Simmons B.A."/>
            <person name="Magnuson J.K."/>
            <person name="Henrissat B."/>
            <person name="Mortensen U.H."/>
            <person name="Larsen T.O."/>
            <person name="Devries R.P."/>
            <person name="Grigoriev I.V."/>
            <person name="Machida M."/>
            <person name="Baker S.E."/>
            <person name="Andersen M.R."/>
        </authorList>
    </citation>
    <scope>NUCLEOTIDE SEQUENCE [LARGE SCALE GENOMIC DNA]</scope>
    <source>
        <strain evidence="10 11">CBS 151.66</strain>
    </source>
</reference>
<evidence type="ECO:0000256" key="1">
    <source>
        <dbReference type="ARBA" id="ARBA00004370"/>
    </source>
</evidence>
<dbReference type="PANTHER" id="PTHR47797">
    <property type="entry name" value="DEHYDROGENASE, PUTATIVE (AFU_ORTHOLOGUE AFUA_8G05805)-RELATED"/>
    <property type="match status" value="1"/>
</dbReference>
<feature type="transmembrane region" description="Helical" evidence="7">
    <location>
        <begin position="258"/>
        <end position="276"/>
    </location>
</feature>
<dbReference type="CDD" id="cd09630">
    <property type="entry name" value="CDH_like_cytochrome"/>
    <property type="match status" value="1"/>
</dbReference>
<dbReference type="GO" id="GO:0016020">
    <property type="term" value="C:membrane"/>
    <property type="evidence" value="ECO:0007669"/>
    <property type="project" value="UniProtKB-SubCell"/>
</dbReference>
<dbReference type="InterPro" id="IPR005018">
    <property type="entry name" value="DOMON_domain"/>
</dbReference>
<evidence type="ECO:0000256" key="3">
    <source>
        <dbReference type="ARBA" id="ARBA00022692"/>
    </source>
</evidence>
<dbReference type="SMART" id="SM00664">
    <property type="entry name" value="DoH"/>
    <property type="match status" value="1"/>
</dbReference>
<evidence type="ECO:0000256" key="5">
    <source>
        <dbReference type="ARBA" id="ARBA00022989"/>
    </source>
</evidence>
<gene>
    <name evidence="10" type="ORF">BDV29DRAFT_164176</name>
</gene>
<protein>
    <recommendedName>
        <fullName evidence="9">Cytochrome b561 domain-containing protein</fullName>
    </recommendedName>
</protein>
<feature type="transmembrane region" description="Helical" evidence="7">
    <location>
        <begin position="219"/>
        <end position="246"/>
    </location>
</feature>
<proteinExistence type="predicted"/>
<dbReference type="CDD" id="cd08760">
    <property type="entry name" value="Cyt_b561_FRRS1_like"/>
    <property type="match status" value="1"/>
</dbReference>
<dbReference type="InterPro" id="IPR015920">
    <property type="entry name" value="Cellobiose_DH-like_cyt"/>
</dbReference>
<dbReference type="SUPFAM" id="SSF49344">
    <property type="entry name" value="CBD9-like"/>
    <property type="match status" value="1"/>
</dbReference>
<sequence>MRFHSIVSLYAVALGFASIALSQRPATFSAASHNGVFFSVAVPDTTASSGSGPIFFQIKAPSTLQWVGLGQGSQMAGANMFILYSSSSNNVTISPRSGQGHIPPMQNSDSRVSLLDGSGIQDGVMTANILCENCNKWRGGSMDPSSSSTQWIYAYKEGSPLNSDSVTELIQRHDRHGSVNLDLSPAKASSSNPFLDYDPATGSGGTISSADNSGRNSMLVAHGLIMAIAFVLLFPSFSLLVPLPWAVSITKVHAPLQVLALALAIAGMGVGIRLAIDRNLMANSHPIIGIVVVALLALFQPAMGFLQHRHFRNSGGKSAFAYVHRWLGRSMVILGIINGGLGFRLAGIGNPGTPRSAMIAYSVIVGVMGLVYLGVHLLVAVQGRNRGQERGERKRKPAS</sequence>
<keyword evidence="4" id="KW-0249">Electron transport</keyword>
<dbReference type="Pfam" id="PF03188">
    <property type="entry name" value="Cytochrom_B561"/>
    <property type="match status" value="1"/>
</dbReference>
<keyword evidence="3 7" id="KW-0812">Transmembrane</keyword>
<dbReference type="PANTHER" id="PTHR47797:SF1">
    <property type="entry name" value="CYTOCHROME B561 DOMAIN-CONTAINING PROTEIN-RELATED"/>
    <property type="match status" value="1"/>
</dbReference>
<comment type="subcellular location">
    <subcellularLocation>
        <location evidence="1">Membrane</location>
    </subcellularLocation>
</comment>
<keyword evidence="2" id="KW-0813">Transport</keyword>
<keyword evidence="5 7" id="KW-1133">Transmembrane helix</keyword>
<feature type="transmembrane region" description="Helical" evidence="7">
    <location>
        <begin position="358"/>
        <end position="381"/>
    </location>
</feature>
<evidence type="ECO:0000256" key="2">
    <source>
        <dbReference type="ARBA" id="ARBA00022448"/>
    </source>
</evidence>